<feature type="signal peptide" evidence="3">
    <location>
        <begin position="1"/>
        <end position="21"/>
    </location>
</feature>
<keyword evidence="3" id="KW-0732">Signal</keyword>
<organism evidence="4 5">
    <name type="scientific">Nocardia iowensis</name>
    <dbReference type="NCBI Taxonomy" id="204891"/>
    <lineage>
        <taxon>Bacteria</taxon>
        <taxon>Bacillati</taxon>
        <taxon>Actinomycetota</taxon>
        <taxon>Actinomycetes</taxon>
        <taxon>Mycobacteriales</taxon>
        <taxon>Nocardiaceae</taxon>
        <taxon>Nocardia</taxon>
    </lineage>
</organism>
<feature type="chain" id="PRO_5046130823" description="DUF3153 domain-containing protein" evidence="3">
    <location>
        <begin position="22"/>
        <end position="249"/>
    </location>
</feature>
<proteinExistence type="predicted"/>
<feature type="region of interest" description="Disordered" evidence="1">
    <location>
        <begin position="225"/>
        <end position="249"/>
    </location>
</feature>
<feature type="transmembrane region" description="Helical" evidence="2">
    <location>
        <begin position="203"/>
        <end position="221"/>
    </location>
</feature>
<evidence type="ECO:0000256" key="3">
    <source>
        <dbReference type="SAM" id="SignalP"/>
    </source>
</evidence>
<name>A0ABX8RGL6_NOCIO</name>
<keyword evidence="2" id="KW-1133">Transmembrane helix</keyword>
<dbReference type="Proteomes" id="UP000694257">
    <property type="component" value="Chromosome"/>
</dbReference>
<accession>A0ABX8RGL6</accession>
<keyword evidence="2" id="KW-0472">Membrane</keyword>
<evidence type="ECO:0000256" key="2">
    <source>
        <dbReference type="SAM" id="Phobius"/>
    </source>
</evidence>
<evidence type="ECO:0000256" key="1">
    <source>
        <dbReference type="SAM" id="MobiDB-lite"/>
    </source>
</evidence>
<evidence type="ECO:0000313" key="5">
    <source>
        <dbReference type="Proteomes" id="UP000694257"/>
    </source>
</evidence>
<reference evidence="4 5" key="1">
    <citation type="submission" date="2021-07" db="EMBL/GenBank/DDBJ databases">
        <title>Whole Genome Sequence of Nocardia Iowensis.</title>
        <authorList>
            <person name="Lamm A."/>
            <person name="Collins-Fairclough A.M."/>
            <person name="Bunk B."/>
            <person name="Sproer C."/>
        </authorList>
    </citation>
    <scope>NUCLEOTIDE SEQUENCE [LARGE SCALE GENOMIC DNA]</scope>
    <source>
        <strain evidence="4 5">NRRL 5646</strain>
    </source>
</reference>
<feature type="compositionally biased region" description="Basic residues" evidence="1">
    <location>
        <begin position="238"/>
        <end position="249"/>
    </location>
</feature>
<dbReference type="RefSeq" id="WP_218469394.1">
    <property type="nucleotide sequence ID" value="NZ_BAABJN010000008.1"/>
</dbReference>
<gene>
    <name evidence="4" type="ORF">KV110_23230</name>
</gene>
<evidence type="ECO:0008006" key="6">
    <source>
        <dbReference type="Google" id="ProtNLM"/>
    </source>
</evidence>
<protein>
    <recommendedName>
        <fullName evidence="6">DUF3153 domain-containing protein</fullName>
    </recommendedName>
</protein>
<dbReference type="EMBL" id="CP078145">
    <property type="protein sequence ID" value="QXN88511.1"/>
    <property type="molecule type" value="Genomic_DNA"/>
</dbReference>
<keyword evidence="5" id="KW-1185">Reference proteome</keyword>
<sequence>MVWAACLGAVLLLLISCSDKTQIPTTEPPIATTLPSSKAEAPTAATDVARQLAIIDAETRALVETAATWHAPESVDVDKTVRIGLEVGNGGSLKSRIAALLPHTSPISGGTVRVGPTVRAKLLVNPNDAEVVPSDAVDASIGSDVQMLWTWFVYPKRPTSALLLTAHLEVPLSDGHTIDTDVPLAIRVDRTLAFTASQVFTNWATWSAIAVTATGAIGWWWSRRPQKAEPAPSVKQQRSGRRTRRKRRR</sequence>
<keyword evidence="2" id="KW-0812">Transmembrane</keyword>
<evidence type="ECO:0000313" key="4">
    <source>
        <dbReference type="EMBL" id="QXN88511.1"/>
    </source>
</evidence>